<reference evidence="2" key="1">
    <citation type="submission" date="2023-03" db="EMBL/GenBank/DDBJ databases">
        <title>Massive genome expansion in bonnet fungi (Mycena s.s.) driven by repeated elements and novel gene families across ecological guilds.</title>
        <authorList>
            <consortium name="Lawrence Berkeley National Laboratory"/>
            <person name="Harder C.B."/>
            <person name="Miyauchi S."/>
            <person name="Viragh M."/>
            <person name="Kuo A."/>
            <person name="Thoen E."/>
            <person name="Andreopoulos B."/>
            <person name="Lu D."/>
            <person name="Skrede I."/>
            <person name="Drula E."/>
            <person name="Henrissat B."/>
            <person name="Morin E."/>
            <person name="Kohler A."/>
            <person name="Barry K."/>
            <person name="LaButti K."/>
            <person name="Morin E."/>
            <person name="Salamov A."/>
            <person name="Lipzen A."/>
            <person name="Mereny Z."/>
            <person name="Hegedus B."/>
            <person name="Baldrian P."/>
            <person name="Stursova M."/>
            <person name="Weitz H."/>
            <person name="Taylor A."/>
            <person name="Grigoriev I.V."/>
            <person name="Nagy L.G."/>
            <person name="Martin F."/>
            <person name="Kauserud H."/>
        </authorList>
    </citation>
    <scope>NUCLEOTIDE SEQUENCE</scope>
    <source>
        <strain evidence="2">CBHHK002</strain>
    </source>
</reference>
<feature type="region of interest" description="Disordered" evidence="1">
    <location>
        <begin position="1"/>
        <end position="66"/>
    </location>
</feature>
<protein>
    <submittedName>
        <fullName evidence="2">Uncharacterized protein</fullName>
    </submittedName>
</protein>
<feature type="region of interest" description="Disordered" evidence="1">
    <location>
        <begin position="148"/>
        <end position="185"/>
    </location>
</feature>
<gene>
    <name evidence="2" type="ORF">DFH08DRAFT_850612</name>
</gene>
<evidence type="ECO:0000313" key="3">
    <source>
        <dbReference type="Proteomes" id="UP001218218"/>
    </source>
</evidence>
<dbReference type="Proteomes" id="UP001218218">
    <property type="component" value="Unassembled WGS sequence"/>
</dbReference>
<name>A0AAD7AF36_9AGAR</name>
<keyword evidence="3" id="KW-1185">Reference proteome</keyword>
<feature type="region of interest" description="Disordered" evidence="1">
    <location>
        <begin position="199"/>
        <end position="225"/>
    </location>
</feature>
<evidence type="ECO:0000313" key="2">
    <source>
        <dbReference type="EMBL" id="KAJ7356962.1"/>
    </source>
</evidence>
<dbReference type="AlphaFoldDB" id="A0AAD7AF36"/>
<evidence type="ECO:0000256" key="1">
    <source>
        <dbReference type="SAM" id="MobiDB-lite"/>
    </source>
</evidence>
<dbReference type="EMBL" id="JARIHO010000008">
    <property type="protein sequence ID" value="KAJ7356962.1"/>
    <property type="molecule type" value="Genomic_DNA"/>
</dbReference>
<comment type="caution">
    <text evidence="2">The sequence shown here is derived from an EMBL/GenBank/DDBJ whole genome shotgun (WGS) entry which is preliminary data.</text>
</comment>
<proteinExistence type="predicted"/>
<sequence>MCEMYRQETMSPGNWSPAVSDCHEPGSRIVSDEDSDADSREGLEAHAELPSTAEPEEPPRVAPRDSGSAQLVYELMRWIYEGKAHQQTHLHFEDEMGCEPANCALRALHGPLSTFVDYAAMAAEGILDLRCPSPPPYGLEHYPLILDDTPSSDASSTSLDHSLPGHPLQLPVSADRSTAEDEVESGALGDLEAVEVQQSAGLKRKNPDGEAGGLNQQGMRKKTTVKATGLSDGTVVRFMAGVRLAILEAGRRIEDMVWHRYGITDHSIPVRFLHHPLLFDVEVAKLQTMWHILQHNGHIKLADTLHELLSVKLRNKYVVSHILNAGYLDYNYPEYGSNYEDLLDDPETLSSHRRTFSEYQVHQYDADSEDQGSKSSSGFLYPGAGEEEAFFSPGDHHGRRFCRICGSRRSNEARVQEHLGTHLAPDPTNALGLVL</sequence>
<organism evidence="2 3">
    <name type="scientific">Mycena albidolilacea</name>
    <dbReference type="NCBI Taxonomy" id="1033008"/>
    <lineage>
        <taxon>Eukaryota</taxon>
        <taxon>Fungi</taxon>
        <taxon>Dikarya</taxon>
        <taxon>Basidiomycota</taxon>
        <taxon>Agaricomycotina</taxon>
        <taxon>Agaricomycetes</taxon>
        <taxon>Agaricomycetidae</taxon>
        <taxon>Agaricales</taxon>
        <taxon>Marasmiineae</taxon>
        <taxon>Mycenaceae</taxon>
        <taxon>Mycena</taxon>
    </lineage>
</organism>
<accession>A0AAD7AF36</accession>
<feature type="compositionally biased region" description="Basic and acidic residues" evidence="1">
    <location>
        <begin position="37"/>
        <end position="47"/>
    </location>
</feature>
<feature type="compositionally biased region" description="Low complexity" evidence="1">
    <location>
        <begin position="148"/>
        <end position="162"/>
    </location>
</feature>